<evidence type="ECO:0000256" key="5">
    <source>
        <dbReference type="SAM" id="MobiDB-lite"/>
    </source>
</evidence>
<comment type="subcellular location">
    <subcellularLocation>
        <location evidence="1">Membrane</location>
        <topology evidence="1">Multi-pass membrane protein</topology>
    </subcellularLocation>
</comment>
<evidence type="ECO:0000256" key="6">
    <source>
        <dbReference type="SAM" id="Phobius"/>
    </source>
</evidence>
<organism evidence="7 8">
    <name type="scientific">Saccharomyces uvarum</name>
    <name type="common">Yeast</name>
    <name type="synonym">Saccharomyces bayanus var. uvarum</name>
    <dbReference type="NCBI Taxonomy" id="230603"/>
    <lineage>
        <taxon>Eukaryota</taxon>
        <taxon>Fungi</taxon>
        <taxon>Dikarya</taxon>
        <taxon>Ascomycota</taxon>
        <taxon>Saccharomycotina</taxon>
        <taxon>Saccharomycetes</taxon>
        <taxon>Saccharomycetales</taxon>
        <taxon>Saccharomycetaceae</taxon>
        <taxon>Saccharomyces</taxon>
    </lineage>
</organism>
<accession>A0AA35NMW0</accession>
<feature type="region of interest" description="Disordered" evidence="5">
    <location>
        <begin position="501"/>
        <end position="528"/>
    </location>
</feature>
<keyword evidence="2 6" id="KW-0812">Transmembrane</keyword>
<dbReference type="EMBL" id="OX365926">
    <property type="protein sequence ID" value="CAI4050961.1"/>
    <property type="molecule type" value="Genomic_DNA"/>
</dbReference>
<evidence type="ECO:0008006" key="9">
    <source>
        <dbReference type="Google" id="ProtNLM"/>
    </source>
</evidence>
<dbReference type="GO" id="GO:0030026">
    <property type="term" value="P:intracellular manganese ion homeostasis"/>
    <property type="evidence" value="ECO:0007669"/>
    <property type="project" value="TreeGrafter"/>
</dbReference>
<feature type="transmembrane region" description="Helical" evidence="6">
    <location>
        <begin position="346"/>
        <end position="370"/>
    </location>
</feature>
<feature type="transmembrane region" description="Helical" evidence="6">
    <location>
        <begin position="109"/>
        <end position="133"/>
    </location>
</feature>
<dbReference type="GO" id="GO:0005886">
    <property type="term" value="C:plasma membrane"/>
    <property type="evidence" value="ECO:0007669"/>
    <property type="project" value="TreeGrafter"/>
</dbReference>
<evidence type="ECO:0000256" key="4">
    <source>
        <dbReference type="ARBA" id="ARBA00023136"/>
    </source>
</evidence>
<dbReference type="HAMAP" id="MF_00221">
    <property type="entry name" value="NRAMP"/>
    <property type="match status" value="1"/>
</dbReference>
<dbReference type="AlphaFoldDB" id="A0AA35NMW0"/>
<proteinExistence type="inferred from homology"/>
<dbReference type="Proteomes" id="UP001162090">
    <property type="component" value="Chromosome 15"/>
</dbReference>
<feature type="transmembrane region" description="Helical" evidence="6">
    <location>
        <begin position="265"/>
        <end position="288"/>
    </location>
</feature>
<name>A0AA35NMW0_SACUV</name>
<keyword evidence="3 6" id="KW-1133">Transmembrane helix</keyword>
<evidence type="ECO:0000256" key="3">
    <source>
        <dbReference type="ARBA" id="ARBA00022989"/>
    </source>
</evidence>
<dbReference type="GO" id="GO:0005384">
    <property type="term" value="F:manganese ion transmembrane transporter activity"/>
    <property type="evidence" value="ECO:0007669"/>
    <property type="project" value="TreeGrafter"/>
</dbReference>
<evidence type="ECO:0000256" key="1">
    <source>
        <dbReference type="ARBA" id="ARBA00004141"/>
    </source>
</evidence>
<feature type="transmembrane region" description="Helical" evidence="6">
    <location>
        <begin position="465"/>
        <end position="484"/>
    </location>
</feature>
<feature type="transmembrane region" description="Helical" evidence="6">
    <location>
        <begin position="77"/>
        <end position="97"/>
    </location>
</feature>
<protein>
    <recommendedName>
        <fullName evidence="9">Smf1p</fullName>
    </recommendedName>
</protein>
<dbReference type="NCBIfam" id="NF037982">
    <property type="entry name" value="Nramp_1"/>
    <property type="match status" value="1"/>
</dbReference>
<dbReference type="GO" id="GO:0015086">
    <property type="term" value="F:cadmium ion transmembrane transporter activity"/>
    <property type="evidence" value="ECO:0007669"/>
    <property type="project" value="TreeGrafter"/>
</dbReference>
<feature type="transmembrane region" description="Helical" evidence="6">
    <location>
        <begin position="554"/>
        <end position="576"/>
    </location>
</feature>
<sequence>MVKVGSSHAAVDVDVSETHQRNYVSEEVFELRDKKDLTVAFEGEAPVKTFTANSFDHEEEDVYVSKRQVMRDVFAKYLKFIGPGLLVSVAYIDPGNYSTAVDAGASNQFSLLCIILLSNFIAIFLQCLCIKLGSVTGLDLSRACREYLPRWLNWTLYFFAECAVIATDIAEVIGTAIALNILIKVPLPAGVAITVVDVFLIMFTYKPGASSIRFIRMFECFVAVLVVGVCICFAVELAYIPKTTSVKKVFRGFIPSSQMFDHNGMYTAISILGATVMPHSLFLGSALVQPRLLDYDVQHGNYTVSNDDDKKKQSKSAEDAMEEKYFNYRPTNAAIKYCMKYSMIELSITLFTLALFVNCSILVVAGSTLYDSSEADGADLFTIHDLLSRNLAPAAGTIFMLALLLSGQSAGVVCTMAGQIVSEGHINWKLQPWQRRLATRCISIVPCLIISICIGREALSKALNASQVVLSIVLPFLVAPLIFFTCKKSIMKTEITVDQAEDDRNAQRKNNNNNNNGESEADGNEENGVVEGNVSDMELENRKDVKIVYMANNWLITAIAIIVWIFLSFLNIYAIVQLGISHGDVS</sequence>
<reference evidence="7" key="1">
    <citation type="submission" date="2022-10" db="EMBL/GenBank/DDBJ databases">
        <authorList>
            <person name="Byrne P K."/>
        </authorList>
    </citation>
    <scope>NUCLEOTIDE SEQUENCE</scope>
    <source>
        <strain evidence="7">CBS7001</strain>
    </source>
</reference>
<dbReference type="NCBIfam" id="TIGR01197">
    <property type="entry name" value="nramp"/>
    <property type="match status" value="1"/>
</dbReference>
<dbReference type="GO" id="GO:0034755">
    <property type="term" value="P:iron ion transmembrane transport"/>
    <property type="evidence" value="ECO:0007669"/>
    <property type="project" value="TreeGrafter"/>
</dbReference>
<evidence type="ECO:0000313" key="7">
    <source>
        <dbReference type="EMBL" id="CAI4050961.1"/>
    </source>
</evidence>
<feature type="transmembrane region" description="Helical" evidence="6">
    <location>
        <begin position="437"/>
        <end position="459"/>
    </location>
</feature>
<feature type="transmembrane region" description="Helical" evidence="6">
    <location>
        <begin position="185"/>
        <end position="205"/>
    </location>
</feature>
<evidence type="ECO:0000256" key="2">
    <source>
        <dbReference type="ARBA" id="ARBA00022692"/>
    </source>
</evidence>
<dbReference type="PANTHER" id="PTHR11706:SF101">
    <property type="entry name" value="MANGANESE TRANSPORTER SMF1"/>
    <property type="match status" value="1"/>
</dbReference>
<gene>
    <name evidence="7" type="primary">SUVC15G0340</name>
    <name evidence="7" type="ORF">SUVC_15G0340</name>
</gene>
<feature type="transmembrane region" description="Helical" evidence="6">
    <location>
        <begin position="390"/>
        <end position="416"/>
    </location>
</feature>
<dbReference type="PRINTS" id="PR00447">
    <property type="entry name" value="NATRESASSCMP"/>
</dbReference>
<keyword evidence="4 6" id="KW-0472">Membrane</keyword>
<dbReference type="PANTHER" id="PTHR11706">
    <property type="entry name" value="SOLUTE CARRIER PROTEIN FAMILY 11 MEMBER"/>
    <property type="match status" value="1"/>
</dbReference>
<dbReference type="Pfam" id="PF01566">
    <property type="entry name" value="Nramp"/>
    <property type="match status" value="1"/>
</dbReference>
<dbReference type="InterPro" id="IPR001046">
    <property type="entry name" value="NRAMP_fam"/>
</dbReference>
<feature type="transmembrane region" description="Helical" evidence="6">
    <location>
        <begin position="217"/>
        <end position="240"/>
    </location>
</feature>
<feature type="transmembrane region" description="Helical" evidence="6">
    <location>
        <begin position="154"/>
        <end position="179"/>
    </location>
</feature>
<evidence type="ECO:0000313" key="8">
    <source>
        <dbReference type="Proteomes" id="UP001162090"/>
    </source>
</evidence>